<evidence type="ECO:0000256" key="4">
    <source>
        <dbReference type="ARBA" id="ARBA00012574"/>
    </source>
</evidence>
<evidence type="ECO:0000256" key="3">
    <source>
        <dbReference type="ARBA" id="ARBA00008766"/>
    </source>
</evidence>
<dbReference type="Proteomes" id="UP000232145">
    <property type="component" value="Unassembled WGS sequence"/>
</dbReference>
<dbReference type="GO" id="GO:0005829">
    <property type="term" value="C:cytosol"/>
    <property type="evidence" value="ECO:0007669"/>
    <property type="project" value="TreeGrafter"/>
</dbReference>
<evidence type="ECO:0000256" key="6">
    <source>
        <dbReference type="ARBA" id="ARBA00022723"/>
    </source>
</evidence>
<dbReference type="GO" id="GO:0070006">
    <property type="term" value="F:metalloaminopeptidase activity"/>
    <property type="evidence" value="ECO:0007669"/>
    <property type="project" value="InterPro"/>
</dbReference>
<dbReference type="PROSITE" id="PS00491">
    <property type="entry name" value="PROLINE_PEPTIDASE"/>
    <property type="match status" value="1"/>
</dbReference>
<dbReference type="InterPro" id="IPR007865">
    <property type="entry name" value="Aminopep_P_N"/>
</dbReference>
<dbReference type="InterPro" id="IPR052433">
    <property type="entry name" value="X-Pro_dipept-like"/>
</dbReference>
<protein>
    <recommendedName>
        <fullName evidence="4">Xaa-Pro aminopeptidase</fullName>
        <ecNumber evidence="4">3.4.11.9</ecNumber>
    </recommendedName>
</protein>
<dbReference type="GO" id="GO:0030145">
    <property type="term" value="F:manganese ion binding"/>
    <property type="evidence" value="ECO:0007669"/>
    <property type="project" value="InterPro"/>
</dbReference>
<comment type="similarity">
    <text evidence="3 10">Belongs to the peptidase M24B family.</text>
</comment>
<dbReference type="EMBL" id="NPDX01000001">
    <property type="protein sequence ID" value="PJZ86080.1"/>
    <property type="molecule type" value="Genomic_DNA"/>
</dbReference>
<evidence type="ECO:0000256" key="7">
    <source>
        <dbReference type="ARBA" id="ARBA00022801"/>
    </source>
</evidence>
<dbReference type="EC" id="3.4.11.9" evidence="4"/>
<evidence type="ECO:0000256" key="9">
    <source>
        <dbReference type="ARBA" id="ARBA00023211"/>
    </source>
</evidence>
<dbReference type="SUPFAM" id="SSF53092">
    <property type="entry name" value="Creatinase/prolidase N-terminal domain"/>
    <property type="match status" value="1"/>
</dbReference>
<dbReference type="AlphaFoldDB" id="A0A2N0AP81"/>
<dbReference type="SUPFAM" id="SSF55920">
    <property type="entry name" value="Creatinase/aminopeptidase"/>
    <property type="match status" value="1"/>
</dbReference>
<dbReference type="Pfam" id="PF05195">
    <property type="entry name" value="AMP_N"/>
    <property type="match status" value="1"/>
</dbReference>
<dbReference type="OrthoDB" id="9806388at2"/>
<evidence type="ECO:0000256" key="10">
    <source>
        <dbReference type="RuleBase" id="RU000590"/>
    </source>
</evidence>
<comment type="catalytic activity">
    <reaction evidence="1">
        <text>Release of any N-terminal amino acid, including proline, that is linked to proline, even from a dipeptide or tripeptide.</text>
        <dbReference type="EC" id="3.4.11.9"/>
    </reaction>
</comment>
<keyword evidence="5" id="KW-0645">Protease</keyword>
<dbReference type="InterPro" id="IPR036005">
    <property type="entry name" value="Creatinase/aminopeptidase-like"/>
</dbReference>
<evidence type="ECO:0000313" key="13">
    <source>
        <dbReference type="Proteomes" id="UP000232145"/>
    </source>
</evidence>
<name>A0A2N0AP81_9LEPT</name>
<accession>A0A2N0AP81</accession>
<keyword evidence="7" id="KW-0378">Hydrolase</keyword>
<keyword evidence="8" id="KW-0482">Metalloprotease</keyword>
<organism evidence="12 13">
    <name type="scientific">Leptospira harrisiae</name>
    <dbReference type="NCBI Taxonomy" id="2023189"/>
    <lineage>
        <taxon>Bacteria</taxon>
        <taxon>Pseudomonadati</taxon>
        <taxon>Spirochaetota</taxon>
        <taxon>Spirochaetia</taxon>
        <taxon>Leptospirales</taxon>
        <taxon>Leptospiraceae</taxon>
        <taxon>Leptospira</taxon>
    </lineage>
</organism>
<keyword evidence="12" id="KW-0031">Aminopeptidase</keyword>
<dbReference type="CDD" id="cd01087">
    <property type="entry name" value="Prolidase"/>
    <property type="match status" value="1"/>
</dbReference>
<evidence type="ECO:0000256" key="2">
    <source>
        <dbReference type="ARBA" id="ARBA00001936"/>
    </source>
</evidence>
<dbReference type="PANTHER" id="PTHR43226:SF4">
    <property type="entry name" value="XAA-PRO AMINOPEPTIDASE 3"/>
    <property type="match status" value="1"/>
</dbReference>
<keyword evidence="13" id="KW-1185">Reference proteome</keyword>
<evidence type="ECO:0000256" key="5">
    <source>
        <dbReference type="ARBA" id="ARBA00022670"/>
    </source>
</evidence>
<keyword evidence="6 10" id="KW-0479">Metal-binding</keyword>
<dbReference type="PANTHER" id="PTHR43226">
    <property type="entry name" value="XAA-PRO AMINOPEPTIDASE 3"/>
    <property type="match status" value="1"/>
</dbReference>
<dbReference type="Gene3D" id="3.40.350.10">
    <property type="entry name" value="Creatinase/prolidase N-terminal domain"/>
    <property type="match status" value="1"/>
</dbReference>
<dbReference type="RefSeq" id="WP_100742980.1">
    <property type="nucleotide sequence ID" value="NZ_NPDW01000001.1"/>
</dbReference>
<proteinExistence type="inferred from homology"/>
<keyword evidence="9" id="KW-0464">Manganese</keyword>
<dbReference type="Gene3D" id="3.90.230.10">
    <property type="entry name" value="Creatinase/methionine aminopeptidase superfamily"/>
    <property type="match status" value="1"/>
</dbReference>
<dbReference type="InterPro" id="IPR029149">
    <property type="entry name" value="Creatin/AminoP/Spt16_N"/>
</dbReference>
<feature type="domain" description="Aminopeptidase P N-terminal" evidence="11">
    <location>
        <begin position="11"/>
        <end position="141"/>
    </location>
</feature>
<evidence type="ECO:0000259" key="11">
    <source>
        <dbReference type="SMART" id="SM01011"/>
    </source>
</evidence>
<gene>
    <name evidence="12" type="ORF">CH364_07860</name>
</gene>
<comment type="cofactor">
    <cofactor evidence="2">
        <name>Mn(2+)</name>
        <dbReference type="ChEBI" id="CHEBI:29035"/>
    </cofactor>
</comment>
<dbReference type="Pfam" id="PF00557">
    <property type="entry name" value="Peptidase_M24"/>
    <property type="match status" value="1"/>
</dbReference>
<reference evidence="12 13" key="1">
    <citation type="submission" date="2017-07" db="EMBL/GenBank/DDBJ databases">
        <title>Leptospira spp. isolated from tropical soils.</title>
        <authorList>
            <person name="Thibeaux R."/>
            <person name="Iraola G."/>
            <person name="Ferres I."/>
            <person name="Bierque E."/>
            <person name="Girault D."/>
            <person name="Soupe-Gilbert M.-E."/>
            <person name="Picardeau M."/>
            <person name="Goarant C."/>
        </authorList>
    </citation>
    <scope>NUCLEOTIDE SEQUENCE [LARGE SCALE GENOMIC DNA]</scope>
    <source>
        <strain evidence="12 13">FH2-B-A1</strain>
    </source>
</reference>
<sequence>MKLPNQKTREYNSKLYRSRITNIQKKLKLGEIFLLFAANHKIRNRDVEYKFRQNSDFYYLTGITEEDSILVITKEATGMFCLPKDKEKEIWTGIRLGKEKIKSMLGLDFSYDLGDWEKERPAILIGNHTLYYFFGENPDRDRELITECRNLSERAREGKFGPHRIEHPNFLHEERLIKSKEEISILKNAAEVTKLGHMRIMRESRPGMYEYELEALLDHEYLKYGSIGGGYGHIVASGKNACILHYVSNDDVLKDGDLVLVDSGAEWNYYTADVTRVFPVGKKFTEAQKTIYEIVLYAQKNAIRNSISGTPFNEVHEKTVKFLSDCLREMGFLKGSLEEIIEKGTYRKFYMHRTGHYLGMDVHDVGRYFLDGKSRPLKDGQVVTVEPGLYFDPTDESIPKEFRGIGIRIEDDILIKGKNPINLTESIPKEISEIEALKA</sequence>
<evidence type="ECO:0000256" key="8">
    <source>
        <dbReference type="ARBA" id="ARBA00023049"/>
    </source>
</evidence>
<evidence type="ECO:0000313" key="12">
    <source>
        <dbReference type="EMBL" id="PJZ86080.1"/>
    </source>
</evidence>
<dbReference type="SMART" id="SM01011">
    <property type="entry name" value="AMP_N"/>
    <property type="match status" value="1"/>
</dbReference>
<comment type="caution">
    <text evidence="12">The sequence shown here is derived from an EMBL/GenBank/DDBJ whole genome shotgun (WGS) entry which is preliminary data.</text>
</comment>
<dbReference type="GO" id="GO:0006508">
    <property type="term" value="P:proteolysis"/>
    <property type="evidence" value="ECO:0007669"/>
    <property type="project" value="UniProtKB-KW"/>
</dbReference>
<dbReference type="InterPro" id="IPR000994">
    <property type="entry name" value="Pept_M24"/>
</dbReference>
<dbReference type="InterPro" id="IPR001131">
    <property type="entry name" value="Peptidase_M24B_aminopep-P_CS"/>
</dbReference>
<evidence type="ECO:0000256" key="1">
    <source>
        <dbReference type="ARBA" id="ARBA00001424"/>
    </source>
</evidence>